<evidence type="ECO:0000256" key="2">
    <source>
        <dbReference type="ARBA" id="ARBA00022741"/>
    </source>
</evidence>
<dbReference type="GO" id="GO:0005524">
    <property type="term" value="F:ATP binding"/>
    <property type="evidence" value="ECO:0007669"/>
    <property type="project" value="UniProtKB-UniRule"/>
</dbReference>
<dbReference type="PROSITE" id="PS50011">
    <property type="entry name" value="PROTEIN_KINASE_DOM"/>
    <property type="match status" value="1"/>
</dbReference>
<dbReference type="Gene3D" id="3.30.200.20">
    <property type="entry name" value="Phosphorylase Kinase, domain 1"/>
    <property type="match status" value="1"/>
</dbReference>
<evidence type="ECO:0000256" key="3">
    <source>
        <dbReference type="ARBA" id="ARBA00022777"/>
    </source>
</evidence>
<dbReference type="PROSITE" id="PS00108">
    <property type="entry name" value="PROTEIN_KINASE_ST"/>
    <property type="match status" value="1"/>
</dbReference>
<dbReference type="InterPro" id="IPR011009">
    <property type="entry name" value="Kinase-like_dom_sf"/>
</dbReference>
<sequence>MSFACATGGVHPGEVLDGRYRLDALVGEGGMGRVFRATDELLGRTVAIKVFPAAAADPADRLRRESETRLLAALNHPSLVTLYDAQSEPGGSGYLVMEFIEGGTLAERIARGALPPEEVADIAVDLGEALHAVHAAGIVHRDIKPQNVLLRSTVTPRQPYRATLADFGIAYLADAARVTGPGMAIGTAAYFSPEQARGAEPSAASDVYALGLVLIEALTGRRAFPQTGPIEAAIARLHSQPEVPGTFGYGWRSLLTAMTAIEAADRPSARDVVRRARALQAPLPAGGHHAAASTGAGEPEPTAAVPGASTASAPLLDPPATTPQPGLAVLEDAPATAPFEAADADQAGDAAGDPFTVTTRELGEDTHAAPRRRSRRARRSRTAAVGRVALVGAVTAALAGAAWGVVSATDAPATPHVRAVQEGGGIVRQTAPASDSVQGEPAGVTPDGGADGEPVGEAPEAPAPDPVSEQDGDAPPAGQGADRGNGAKGDGERHQDHPGKGKGLDRGAGPGNSGERGGGRGAD</sequence>
<keyword evidence="2 5" id="KW-0547">Nucleotide-binding</keyword>
<dbReference type="Gene3D" id="1.10.510.10">
    <property type="entry name" value="Transferase(Phosphotransferase) domain 1"/>
    <property type="match status" value="1"/>
</dbReference>
<feature type="region of interest" description="Disordered" evidence="6">
    <location>
        <begin position="431"/>
        <end position="523"/>
    </location>
</feature>
<dbReference type="CDD" id="cd14014">
    <property type="entry name" value="STKc_PknB_like"/>
    <property type="match status" value="1"/>
</dbReference>
<feature type="region of interest" description="Disordered" evidence="6">
    <location>
        <begin position="281"/>
        <end position="327"/>
    </location>
</feature>
<feature type="compositionally biased region" description="Low complexity" evidence="6">
    <location>
        <begin position="281"/>
        <end position="297"/>
    </location>
</feature>
<dbReference type="InterPro" id="IPR000719">
    <property type="entry name" value="Prot_kinase_dom"/>
</dbReference>
<dbReference type="InterPro" id="IPR008271">
    <property type="entry name" value="Ser/Thr_kinase_AS"/>
</dbReference>
<dbReference type="AlphaFoldDB" id="A0A917IHL3"/>
<dbReference type="PROSITE" id="PS00107">
    <property type="entry name" value="PROTEIN_KINASE_ATP"/>
    <property type="match status" value="1"/>
</dbReference>
<evidence type="ECO:0000256" key="6">
    <source>
        <dbReference type="SAM" id="MobiDB-lite"/>
    </source>
</evidence>
<dbReference type="InterPro" id="IPR017441">
    <property type="entry name" value="Protein_kinase_ATP_BS"/>
</dbReference>
<evidence type="ECO:0000259" key="7">
    <source>
        <dbReference type="PROSITE" id="PS50011"/>
    </source>
</evidence>
<organism evidence="8 9">
    <name type="scientific">Microbacterium album</name>
    <dbReference type="NCBI Taxonomy" id="2053191"/>
    <lineage>
        <taxon>Bacteria</taxon>
        <taxon>Bacillati</taxon>
        <taxon>Actinomycetota</taxon>
        <taxon>Actinomycetes</taxon>
        <taxon>Micrococcales</taxon>
        <taxon>Microbacteriaceae</taxon>
        <taxon>Microbacterium</taxon>
    </lineage>
</organism>
<feature type="binding site" evidence="5">
    <location>
        <position position="49"/>
    </location>
    <ligand>
        <name>ATP</name>
        <dbReference type="ChEBI" id="CHEBI:30616"/>
    </ligand>
</feature>
<evidence type="ECO:0000256" key="4">
    <source>
        <dbReference type="ARBA" id="ARBA00022840"/>
    </source>
</evidence>
<feature type="compositionally biased region" description="Basic residues" evidence="6">
    <location>
        <begin position="369"/>
        <end position="381"/>
    </location>
</feature>
<gene>
    <name evidence="8" type="ORF">GCM10010921_24960</name>
</gene>
<dbReference type="PANTHER" id="PTHR43289:SF34">
    <property type="entry name" value="SERINE_THREONINE-PROTEIN KINASE YBDM-RELATED"/>
    <property type="match status" value="1"/>
</dbReference>
<dbReference type="GO" id="GO:0004674">
    <property type="term" value="F:protein serine/threonine kinase activity"/>
    <property type="evidence" value="ECO:0007669"/>
    <property type="project" value="TreeGrafter"/>
</dbReference>
<accession>A0A917IHL3</accession>
<dbReference type="PANTHER" id="PTHR43289">
    <property type="entry name" value="MITOGEN-ACTIVATED PROTEIN KINASE KINASE KINASE 20-RELATED"/>
    <property type="match status" value="1"/>
</dbReference>
<reference evidence="8" key="2">
    <citation type="submission" date="2020-09" db="EMBL/GenBank/DDBJ databases">
        <authorList>
            <person name="Sun Q."/>
            <person name="Zhou Y."/>
        </authorList>
    </citation>
    <scope>NUCLEOTIDE SEQUENCE</scope>
    <source>
        <strain evidence="8">CGMCC 1.15794</strain>
    </source>
</reference>
<evidence type="ECO:0000256" key="1">
    <source>
        <dbReference type="ARBA" id="ARBA00022679"/>
    </source>
</evidence>
<proteinExistence type="predicted"/>
<reference evidence="8" key="1">
    <citation type="journal article" date="2014" name="Int. J. Syst. Evol. Microbiol.">
        <title>Complete genome sequence of Corynebacterium casei LMG S-19264T (=DSM 44701T), isolated from a smear-ripened cheese.</title>
        <authorList>
            <consortium name="US DOE Joint Genome Institute (JGI-PGF)"/>
            <person name="Walter F."/>
            <person name="Albersmeier A."/>
            <person name="Kalinowski J."/>
            <person name="Ruckert C."/>
        </authorList>
    </citation>
    <scope>NUCLEOTIDE SEQUENCE</scope>
    <source>
        <strain evidence="8">CGMCC 1.15794</strain>
    </source>
</reference>
<feature type="compositionally biased region" description="Gly residues" evidence="6">
    <location>
        <begin position="506"/>
        <end position="523"/>
    </location>
</feature>
<protein>
    <recommendedName>
        <fullName evidence="7">Protein kinase domain-containing protein</fullName>
    </recommendedName>
</protein>
<keyword evidence="4 5" id="KW-0067">ATP-binding</keyword>
<comment type="caution">
    <text evidence="8">The sequence shown here is derived from an EMBL/GenBank/DDBJ whole genome shotgun (WGS) entry which is preliminary data.</text>
</comment>
<evidence type="ECO:0000313" key="8">
    <source>
        <dbReference type="EMBL" id="GGH47883.1"/>
    </source>
</evidence>
<keyword evidence="3" id="KW-0418">Kinase</keyword>
<dbReference type="Proteomes" id="UP000657592">
    <property type="component" value="Unassembled WGS sequence"/>
</dbReference>
<name>A0A917IHL3_9MICO</name>
<keyword evidence="9" id="KW-1185">Reference proteome</keyword>
<evidence type="ECO:0000256" key="5">
    <source>
        <dbReference type="PROSITE-ProRule" id="PRU10141"/>
    </source>
</evidence>
<dbReference type="EMBL" id="BMJY01000012">
    <property type="protein sequence ID" value="GGH47883.1"/>
    <property type="molecule type" value="Genomic_DNA"/>
</dbReference>
<feature type="compositionally biased region" description="Low complexity" evidence="6">
    <location>
        <begin position="343"/>
        <end position="353"/>
    </location>
</feature>
<dbReference type="RefSeq" id="WP_188756624.1">
    <property type="nucleotide sequence ID" value="NZ_BMJY01000012.1"/>
</dbReference>
<dbReference type="SMART" id="SM00220">
    <property type="entry name" value="S_TKc"/>
    <property type="match status" value="1"/>
</dbReference>
<dbReference type="SUPFAM" id="SSF56112">
    <property type="entry name" value="Protein kinase-like (PK-like)"/>
    <property type="match status" value="1"/>
</dbReference>
<feature type="compositionally biased region" description="Basic and acidic residues" evidence="6">
    <location>
        <begin position="489"/>
        <end position="505"/>
    </location>
</feature>
<evidence type="ECO:0000313" key="9">
    <source>
        <dbReference type="Proteomes" id="UP000657592"/>
    </source>
</evidence>
<feature type="region of interest" description="Disordered" evidence="6">
    <location>
        <begin position="343"/>
        <end position="383"/>
    </location>
</feature>
<dbReference type="Pfam" id="PF00069">
    <property type="entry name" value="Pkinase"/>
    <property type="match status" value="1"/>
</dbReference>
<feature type="domain" description="Protein kinase" evidence="7">
    <location>
        <begin position="20"/>
        <end position="279"/>
    </location>
</feature>
<keyword evidence="1" id="KW-0808">Transferase</keyword>